<protein>
    <recommendedName>
        <fullName evidence="5">Phosphotyrosine protein phosphatase I domain-containing protein</fullName>
    </recommendedName>
</protein>
<evidence type="ECO:0000313" key="6">
    <source>
        <dbReference type="EMBL" id="HIZ03710.1"/>
    </source>
</evidence>
<keyword evidence="2" id="KW-0378">Hydrolase</keyword>
<evidence type="ECO:0000313" key="7">
    <source>
        <dbReference type="Proteomes" id="UP000824132"/>
    </source>
</evidence>
<evidence type="ECO:0000256" key="1">
    <source>
        <dbReference type="ARBA" id="ARBA00011063"/>
    </source>
</evidence>
<keyword evidence="3" id="KW-0904">Protein phosphatase</keyword>
<gene>
    <name evidence="6" type="ORF">H9727_05435</name>
</gene>
<dbReference type="PANTHER" id="PTHR11717">
    <property type="entry name" value="LOW MOLECULAR WEIGHT PROTEIN TYROSINE PHOSPHATASE"/>
    <property type="match status" value="1"/>
</dbReference>
<evidence type="ECO:0000259" key="5">
    <source>
        <dbReference type="SMART" id="SM00226"/>
    </source>
</evidence>
<accession>A0A9D2CZF8</accession>
<dbReference type="InterPro" id="IPR017867">
    <property type="entry name" value="Tyr_phospatase_low_mol_wt"/>
</dbReference>
<dbReference type="SMART" id="SM00226">
    <property type="entry name" value="LMWPc"/>
    <property type="match status" value="1"/>
</dbReference>
<dbReference type="InterPro" id="IPR036196">
    <property type="entry name" value="Ptyr_pPase_sf"/>
</dbReference>
<dbReference type="InterPro" id="IPR023485">
    <property type="entry name" value="Ptyr_pPase"/>
</dbReference>
<comment type="similarity">
    <text evidence="1">Belongs to the low molecular weight phosphotyrosine protein phosphatase family.</text>
</comment>
<dbReference type="GO" id="GO:0004725">
    <property type="term" value="F:protein tyrosine phosphatase activity"/>
    <property type="evidence" value="ECO:0007669"/>
    <property type="project" value="InterPro"/>
</dbReference>
<dbReference type="SUPFAM" id="SSF52788">
    <property type="entry name" value="Phosphotyrosine protein phosphatases I"/>
    <property type="match status" value="1"/>
</dbReference>
<dbReference type="Gene3D" id="3.40.50.2300">
    <property type="match status" value="1"/>
</dbReference>
<sequence length="161" mass="18288">MKRKKVLFICSGNTCRSPMAEAIFRSEIKRRKIKFVDTASAGIFAENSRCINEKSAACLTEAGIDFSKFHPRQLKHKMLENSFIVICMTRSQSELLNSFDNVYSMEDIAGFEIPDPYGQSLDVYRKTAEQIKAAVDKIIDRFFSQQNGSEPSDKNNQNKGE</sequence>
<dbReference type="Pfam" id="PF01451">
    <property type="entry name" value="LMWPc"/>
    <property type="match status" value="1"/>
</dbReference>
<evidence type="ECO:0000256" key="3">
    <source>
        <dbReference type="ARBA" id="ARBA00022912"/>
    </source>
</evidence>
<feature type="active site" description="Proton donor" evidence="4">
    <location>
        <position position="115"/>
    </location>
</feature>
<feature type="active site" description="Nucleophile" evidence="4">
    <location>
        <position position="10"/>
    </location>
</feature>
<dbReference type="PANTHER" id="PTHR11717:SF31">
    <property type="entry name" value="LOW MOLECULAR WEIGHT PROTEIN-TYROSINE-PHOSPHATASE ETP-RELATED"/>
    <property type="match status" value="1"/>
</dbReference>
<evidence type="ECO:0000256" key="2">
    <source>
        <dbReference type="ARBA" id="ARBA00022801"/>
    </source>
</evidence>
<reference evidence="6" key="1">
    <citation type="journal article" date="2021" name="PeerJ">
        <title>Extensive microbial diversity within the chicken gut microbiome revealed by metagenomics and culture.</title>
        <authorList>
            <person name="Gilroy R."/>
            <person name="Ravi A."/>
            <person name="Getino M."/>
            <person name="Pursley I."/>
            <person name="Horton D.L."/>
            <person name="Alikhan N.F."/>
            <person name="Baker D."/>
            <person name="Gharbi K."/>
            <person name="Hall N."/>
            <person name="Watson M."/>
            <person name="Adriaenssens E.M."/>
            <person name="Foster-Nyarko E."/>
            <person name="Jarju S."/>
            <person name="Secka A."/>
            <person name="Antonio M."/>
            <person name="Oren A."/>
            <person name="Chaudhuri R.R."/>
            <person name="La Ragione R."/>
            <person name="Hildebrand F."/>
            <person name="Pallen M.J."/>
        </authorList>
    </citation>
    <scope>NUCLEOTIDE SEQUENCE</scope>
    <source>
        <strain evidence="6">CHK187-5294</strain>
    </source>
</reference>
<dbReference type="EMBL" id="DXCL01000028">
    <property type="protein sequence ID" value="HIZ03710.1"/>
    <property type="molecule type" value="Genomic_DNA"/>
</dbReference>
<organism evidence="6 7">
    <name type="scientific">Candidatus Borkfalkia avistercoris</name>
    <dbReference type="NCBI Taxonomy" id="2838504"/>
    <lineage>
        <taxon>Bacteria</taxon>
        <taxon>Bacillati</taxon>
        <taxon>Bacillota</taxon>
        <taxon>Clostridia</taxon>
        <taxon>Christensenellales</taxon>
        <taxon>Christensenellaceae</taxon>
        <taxon>Candidatus Borkfalkia</taxon>
    </lineage>
</organism>
<dbReference type="PRINTS" id="PR00719">
    <property type="entry name" value="LMWPTPASE"/>
</dbReference>
<proteinExistence type="inferred from homology"/>
<dbReference type="InterPro" id="IPR050438">
    <property type="entry name" value="LMW_PTPase"/>
</dbReference>
<feature type="domain" description="Phosphotyrosine protein phosphatase I" evidence="5">
    <location>
        <begin position="4"/>
        <end position="141"/>
    </location>
</feature>
<reference evidence="6" key="2">
    <citation type="submission" date="2021-04" db="EMBL/GenBank/DDBJ databases">
        <authorList>
            <person name="Gilroy R."/>
        </authorList>
    </citation>
    <scope>NUCLEOTIDE SEQUENCE</scope>
    <source>
        <strain evidence="6">CHK187-5294</strain>
    </source>
</reference>
<name>A0A9D2CZF8_9FIRM</name>
<feature type="active site" evidence="4">
    <location>
        <position position="16"/>
    </location>
</feature>
<comment type="caution">
    <text evidence="6">The sequence shown here is derived from an EMBL/GenBank/DDBJ whole genome shotgun (WGS) entry which is preliminary data.</text>
</comment>
<evidence type="ECO:0000256" key="4">
    <source>
        <dbReference type="PIRSR" id="PIRSR617867-1"/>
    </source>
</evidence>
<dbReference type="Proteomes" id="UP000824132">
    <property type="component" value="Unassembled WGS sequence"/>
</dbReference>
<dbReference type="AlphaFoldDB" id="A0A9D2CZF8"/>